<dbReference type="RefSeq" id="WP_002299802.1">
    <property type="nucleotide sequence ID" value="NZ_CP072894.1"/>
</dbReference>
<accession>A0A132P6Y1</accession>
<feature type="coiled-coil region" evidence="4">
    <location>
        <begin position="82"/>
        <end position="120"/>
    </location>
</feature>
<dbReference type="GO" id="GO:0003700">
    <property type="term" value="F:DNA-binding transcription factor activity"/>
    <property type="evidence" value="ECO:0007669"/>
    <property type="project" value="InterPro"/>
</dbReference>
<keyword evidence="4" id="KW-0175">Coiled coil</keyword>
<keyword evidence="3" id="KW-0804">Transcription</keyword>
<evidence type="ECO:0000256" key="4">
    <source>
        <dbReference type="SAM" id="Coils"/>
    </source>
</evidence>
<sequence>MKKIYTIGQVSELFDLPKSTIRYWDEQGLIRSSRQEENDYRLFDIDDIFMLYDIVFYRKLDIPIKQMKNLYGKTLTELYETLDETERRIHKELVVMKQKQKEIRARKKQLKLMIDTNEEEFPVEEIPFDCMISTEFEDIVEIKKFLPNYSSFGMMSMPASSSQTMYGFFIDPSEVHLFTQDVIWEKKDTAVYRRFLLKSEMNHAERNNILEIRERMYEKGWKTGEVIGQYLLTNTDENNIRIEYYHAWMEMKK</sequence>
<dbReference type="PANTHER" id="PTHR30204">
    <property type="entry name" value="REDOX-CYCLING DRUG-SENSING TRANSCRIPTIONAL ACTIVATOR SOXR"/>
    <property type="match status" value="1"/>
</dbReference>
<gene>
    <name evidence="6" type="ORF">AWT83_06160</name>
</gene>
<dbReference type="PROSITE" id="PS50937">
    <property type="entry name" value="HTH_MERR_2"/>
    <property type="match status" value="1"/>
</dbReference>
<dbReference type="CDD" id="cd00592">
    <property type="entry name" value="HTH_MerR-like"/>
    <property type="match status" value="1"/>
</dbReference>
<reference evidence="6 7" key="1">
    <citation type="submission" date="2016-01" db="EMBL/GenBank/DDBJ databases">
        <title>Molecular Mechanisms for transfer of large genomic segments between Enterococcus faecium strains.</title>
        <authorList>
            <person name="Garcia-Solache M.A."/>
            <person name="Lebreton F."/>
            <person name="Mclaughlin R.E."/>
            <person name="Whiteaker J.D."/>
            <person name="Gilmore M.S."/>
            <person name="Rice L.B."/>
        </authorList>
    </citation>
    <scope>NUCLEOTIDE SEQUENCE [LARGE SCALE GENOMIC DNA]</scope>
    <source>
        <strain evidence="6 7">D344RRF x C68</strain>
    </source>
</reference>
<name>A0A132P6Y1_ENTFC</name>
<evidence type="ECO:0000313" key="7">
    <source>
        <dbReference type="Proteomes" id="UP000070452"/>
    </source>
</evidence>
<organism evidence="6 7">
    <name type="scientific">Enterococcus faecium</name>
    <name type="common">Streptococcus faecium</name>
    <dbReference type="NCBI Taxonomy" id="1352"/>
    <lineage>
        <taxon>Bacteria</taxon>
        <taxon>Bacillati</taxon>
        <taxon>Bacillota</taxon>
        <taxon>Bacilli</taxon>
        <taxon>Lactobacillales</taxon>
        <taxon>Enterococcaceae</taxon>
        <taxon>Enterococcus</taxon>
    </lineage>
</organism>
<dbReference type="InterPro" id="IPR000551">
    <property type="entry name" value="MerR-type_HTH_dom"/>
</dbReference>
<feature type="domain" description="HTH merR-type" evidence="5">
    <location>
        <begin position="1"/>
        <end position="73"/>
    </location>
</feature>
<dbReference type="InterPro" id="IPR047057">
    <property type="entry name" value="MerR_fam"/>
</dbReference>
<protein>
    <submittedName>
        <fullName evidence="6">MerR family transcriptional regulator</fullName>
    </submittedName>
</protein>
<proteinExistence type="predicted"/>
<evidence type="ECO:0000259" key="5">
    <source>
        <dbReference type="PROSITE" id="PS50937"/>
    </source>
</evidence>
<dbReference type="PANTHER" id="PTHR30204:SF94">
    <property type="entry name" value="HEAVY METAL-DEPENDENT TRANSCRIPTIONAL REGULATOR HI_0293-RELATED"/>
    <property type="match status" value="1"/>
</dbReference>
<dbReference type="InterPro" id="IPR009061">
    <property type="entry name" value="DNA-bd_dom_put_sf"/>
</dbReference>
<evidence type="ECO:0000256" key="1">
    <source>
        <dbReference type="ARBA" id="ARBA00023015"/>
    </source>
</evidence>
<dbReference type="Pfam" id="PF00376">
    <property type="entry name" value="MerR"/>
    <property type="match status" value="1"/>
</dbReference>
<evidence type="ECO:0000256" key="2">
    <source>
        <dbReference type="ARBA" id="ARBA00023125"/>
    </source>
</evidence>
<dbReference type="SMART" id="SM00422">
    <property type="entry name" value="HTH_MERR"/>
    <property type="match status" value="1"/>
</dbReference>
<evidence type="ECO:0000313" key="6">
    <source>
        <dbReference type="EMBL" id="KWX18073.1"/>
    </source>
</evidence>
<comment type="caution">
    <text evidence="6">The sequence shown here is derived from an EMBL/GenBank/DDBJ whole genome shotgun (WGS) entry which is preliminary data.</text>
</comment>
<evidence type="ECO:0000256" key="3">
    <source>
        <dbReference type="ARBA" id="ARBA00023163"/>
    </source>
</evidence>
<dbReference type="SUPFAM" id="SSF46955">
    <property type="entry name" value="Putative DNA-binding domain"/>
    <property type="match status" value="1"/>
</dbReference>
<dbReference type="Gene3D" id="1.10.1660.10">
    <property type="match status" value="1"/>
</dbReference>
<keyword evidence="1" id="KW-0805">Transcription regulation</keyword>
<dbReference type="GO" id="GO:0003677">
    <property type="term" value="F:DNA binding"/>
    <property type="evidence" value="ECO:0007669"/>
    <property type="project" value="UniProtKB-KW"/>
</dbReference>
<keyword evidence="2" id="KW-0238">DNA-binding</keyword>
<dbReference type="EMBL" id="LRHK01000001">
    <property type="protein sequence ID" value="KWX18073.1"/>
    <property type="molecule type" value="Genomic_DNA"/>
</dbReference>
<dbReference type="Proteomes" id="UP000070452">
    <property type="component" value="Unassembled WGS sequence"/>
</dbReference>
<dbReference type="AlphaFoldDB" id="A0A132P6Y1"/>